<dbReference type="EMBL" id="JACASV010000023">
    <property type="protein sequence ID" value="NWJ43406.1"/>
    <property type="molecule type" value="Genomic_DNA"/>
</dbReference>
<protein>
    <submittedName>
        <fullName evidence="1">Uncharacterized protein</fullName>
    </submittedName>
</protein>
<accession>A0A7K4MR91</accession>
<dbReference type="Proteomes" id="UP000523105">
    <property type="component" value="Unassembled WGS sequence"/>
</dbReference>
<dbReference type="AlphaFoldDB" id="A0A7K4MR91"/>
<evidence type="ECO:0000313" key="2">
    <source>
        <dbReference type="Proteomes" id="UP000523105"/>
    </source>
</evidence>
<organism evidence="1 2">
    <name type="scientific">Marine Group I thaumarchaeote</name>
    <dbReference type="NCBI Taxonomy" id="2511932"/>
    <lineage>
        <taxon>Archaea</taxon>
        <taxon>Nitrososphaerota</taxon>
        <taxon>Marine Group I</taxon>
    </lineage>
</organism>
<evidence type="ECO:0000313" key="1">
    <source>
        <dbReference type="EMBL" id="NWJ43406.1"/>
    </source>
</evidence>
<sequence>MTNEIIPVYKDRKLFSVKSNKTIPIYKNGAGIHEVLDQLHRQAIELEKLRSGEIGKRNRLLDE</sequence>
<proteinExistence type="predicted"/>
<reference evidence="1 2" key="1">
    <citation type="journal article" date="2019" name="Environ. Microbiol.">
        <title>Genomics insights into ecotype formation of ammonia-oxidizing archaea in the deep ocean.</title>
        <authorList>
            <person name="Wang Y."/>
            <person name="Huang J.M."/>
            <person name="Cui G.J."/>
            <person name="Nunoura T."/>
            <person name="Takaki Y."/>
            <person name="Li W.L."/>
            <person name="Li J."/>
            <person name="Gao Z.M."/>
            <person name="Takai K."/>
            <person name="Zhang A.Q."/>
            <person name="Stepanauskas R."/>
        </authorList>
    </citation>
    <scope>NUCLEOTIDE SEQUENCE [LARGE SCALE GENOMIC DNA]</scope>
    <source>
        <strain evidence="1 2">L15b</strain>
    </source>
</reference>
<name>A0A7K4MR91_9ARCH</name>
<comment type="caution">
    <text evidence="1">The sequence shown here is derived from an EMBL/GenBank/DDBJ whole genome shotgun (WGS) entry which is preliminary data.</text>
</comment>
<gene>
    <name evidence="1" type="ORF">HX837_04255</name>
</gene>